<sequence length="296" mass="34161">MVSVASLERVSVTPEDLTITPRDRRFGRDEKTPRWWLNNSPFETALYNALSATFPKGEAYFIESIRAFRDQADEKLAGEIRAFTTQEVIHSREHLAFNRRAVESGYDLAPLEQTVQESLDLLKGRPPILDLAATMALEHFTAIIAHELLANPRHLANADQATADLWRWHAVEEIEHKGVAYDTWLAATKGWTRYKRWKVKSILMLLVTRNFVQHRTEGVLELLRQDGITGVRAWAGALWVMWGRPGIFRKVGAAWLSYFLPGFHPWKEDDRKLIQGWDATYDYRQEPPARRVRRAA</sequence>
<dbReference type="Proteomes" id="UP001501310">
    <property type="component" value="Unassembled WGS sequence"/>
</dbReference>
<dbReference type="PANTHER" id="PTHR39456:SF1">
    <property type="entry name" value="METAL-DEPENDENT HYDROLASE"/>
    <property type="match status" value="1"/>
</dbReference>
<accession>A0ABP7RCJ8</accession>
<reference evidence="2" key="1">
    <citation type="journal article" date="2019" name="Int. J. Syst. Evol. Microbiol.">
        <title>The Global Catalogue of Microorganisms (GCM) 10K type strain sequencing project: providing services to taxonomists for standard genome sequencing and annotation.</title>
        <authorList>
            <consortium name="The Broad Institute Genomics Platform"/>
            <consortium name="The Broad Institute Genome Sequencing Center for Infectious Disease"/>
            <person name="Wu L."/>
            <person name="Ma J."/>
        </authorList>
    </citation>
    <scope>NUCLEOTIDE SEQUENCE [LARGE SCALE GENOMIC DNA]</scope>
    <source>
        <strain evidence="2">JCM 16603</strain>
    </source>
</reference>
<evidence type="ECO:0000313" key="2">
    <source>
        <dbReference type="Proteomes" id="UP001501310"/>
    </source>
</evidence>
<gene>
    <name evidence="1" type="ORF">GCM10022211_00410</name>
</gene>
<dbReference type="PANTHER" id="PTHR39456">
    <property type="entry name" value="METAL-DEPENDENT HYDROLASE"/>
    <property type="match status" value="1"/>
</dbReference>
<protein>
    <submittedName>
        <fullName evidence="1">Metal-dependent hydrolase</fullName>
    </submittedName>
</protein>
<dbReference type="InterPro" id="IPR016516">
    <property type="entry name" value="UCP07580"/>
</dbReference>
<organism evidence="1 2">
    <name type="scientific">Sphingomonas humi</name>
    <dbReference type="NCBI Taxonomy" id="335630"/>
    <lineage>
        <taxon>Bacteria</taxon>
        <taxon>Pseudomonadati</taxon>
        <taxon>Pseudomonadota</taxon>
        <taxon>Alphaproteobacteria</taxon>
        <taxon>Sphingomonadales</taxon>
        <taxon>Sphingomonadaceae</taxon>
        <taxon>Sphingomonas</taxon>
    </lineage>
</organism>
<name>A0ABP7RCJ8_9SPHN</name>
<evidence type="ECO:0000313" key="1">
    <source>
        <dbReference type="EMBL" id="GAA3995727.1"/>
    </source>
</evidence>
<proteinExistence type="predicted"/>
<comment type="caution">
    <text evidence="1">The sequence shown here is derived from an EMBL/GenBank/DDBJ whole genome shotgun (WGS) entry which is preliminary data.</text>
</comment>
<dbReference type="RefSeq" id="WP_344708141.1">
    <property type="nucleotide sequence ID" value="NZ_BAAAZD010000001.1"/>
</dbReference>
<dbReference type="GO" id="GO:0016787">
    <property type="term" value="F:hydrolase activity"/>
    <property type="evidence" value="ECO:0007669"/>
    <property type="project" value="UniProtKB-KW"/>
</dbReference>
<keyword evidence="2" id="KW-1185">Reference proteome</keyword>
<dbReference type="PIRSF" id="PIRSF007580">
    <property type="entry name" value="UCP07580"/>
    <property type="match status" value="1"/>
</dbReference>
<dbReference type="EMBL" id="BAAAZD010000001">
    <property type="protein sequence ID" value="GAA3995727.1"/>
    <property type="molecule type" value="Genomic_DNA"/>
</dbReference>
<dbReference type="Pfam" id="PF10118">
    <property type="entry name" value="Metal_hydrol"/>
    <property type="match status" value="1"/>
</dbReference>
<keyword evidence="1" id="KW-0378">Hydrolase</keyword>